<evidence type="ECO:0000313" key="3">
    <source>
        <dbReference type="EMBL" id="MCC2615022.1"/>
    </source>
</evidence>
<dbReference type="SUPFAM" id="SSF51445">
    <property type="entry name" value="(Trans)glycosidases"/>
    <property type="match status" value="1"/>
</dbReference>
<evidence type="ECO:0000313" key="4">
    <source>
        <dbReference type="Proteomes" id="UP001520878"/>
    </source>
</evidence>
<protein>
    <submittedName>
        <fullName evidence="3">Alpha-amylase</fullName>
    </submittedName>
</protein>
<keyword evidence="4" id="KW-1185">Reference proteome</keyword>
<dbReference type="PANTHER" id="PTHR10357">
    <property type="entry name" value="ALPHA-AMYLASE FAMILY MEMBER"/>
    <property type="match status" value="1"/>
</dbReference>
<dbReference type="SUPFAM" id="SSF49344">
    <property type="entry name" value="CBD9-like"/>
    <property type="match status" value="1"/>
</dbReference>
<gene>
    <name evidence="3" type="ORF">LJ739_02045</name>
</gene>
<evidence type="ECO:0000259" key="2">
    <source>
        <dbReference type="SMART" id="SM00642"/>
    </source>
</evidence>
<dbReference type="RefSeq" id="WP_229156935.1">
    <property type="nucleotide sequence ID" value="NZ_JAJEWP010000001.1"/>
</dbReference>
<proteinExistence type="predicted"/>
<dbReference type="EMBL" id="JAJEWP010000001">
    <property type="protein sequence ID" value="MCC2615022.1"/>
    <property type="molecule type" value="Genomic_DNA"/>
</dbReference>
<dbReference type="Pfam" id="PF00128">
    <property type="entry name" value="Alpha-amylase"/>
    <property type="match status" value="1"/>
</dbReference>
<dbReference type="InterPro" id="IPR019248">
    <property type="entry name" value="Glucodextran_C"/>
</dbReference>
<feature type="domain" description="Glycosyl hydrolase family 13 catalytic" evidence="2">
    <location>
        <begin position="51"/>
        <end position="464"/>
    </location>
</feature>
<dbReference type="Gene3D" id="2.60.40.1190">
    <property type="match status" value="1"/>
</dbReference>
<dbReference type="InterPro" id="IPR006047">
    <property type="entry name" value="GH13_cat_dom"/>
</dbReference>
<dbReference type="Proteomes" id="UP001520878">
    <property type="component" value="Unassembled WGS sequence"/>
</dbReference>
<organism evidence="3 4">
    <name type="scientific">Fluctibacter halophilus</name>
    <dbReference type="NCBI Taxonomy" id="226011"/>
    <lineage>
        <taxon>Bacteria</taxon>
        <taxon>Pseudomonadati</taxon>
        <taxon>Pseudomonadota</taxon>
        <taxon>Gammaproteobacteria</taxon>
        <taxon>Alteromonadales</taxon>
        <taxon>Alteromonadaceae</taxon>
        <taxon>Fluctibacter</taxon>
    </lineage>
</organism>
<comment type="caution">
    <text evidence="3">The sequence shown here is derived from an EMBL/GenBank/DDBJ whole genome shotgun (WGS) entry which is preliminary data.</text>
</comment>
<feature type="region of interest" description="Disordered" evidence="1">
    <location>
        <begin position="60"/>
        <end position="80"/>
    </location>
</feature>
<dbReference type="PANTHER" id="PTHR10357:SF209">
    <property type="entry name" value="PERIPLASMIC ALPHA-AMYLASE"/>
    <property type="match status" value="1"/>
</dbReference>
<dbReference type="Gene3D" id="3.20.20.80">
    <property type="entry name" value="Glycosidases"/>
    <property type="match status" value="1"/>
</dbReference>
<reference evidence="3 4" key="1">
    <citation type="submission" date="2021-10" db="EMBL/GenBank/DDBJ databases">
        <title>Draft genome of Aestuariibacter halophilus JC2043.</title>
        <authorList>
            <person name="Emsley S.A."/>
            <person name="Pfannmuller K.M."/>
            <person name="Ushijima B."/>
            <person name="Saw J.H."/>
            <person name="Videau P."/>
        </authorList>
    </citation>
    <scope>NUCLEOTIDE SEQUENCE [LARGE SCALE GENOMIC DNA]</scope>
    <source>
        <strain evidence="3 4">JC2043</strain>
    </source>
</reference>
<dbReference type="Pfam" id="PF09985">
    <property type="entry name" value="Glucodextran_C"/>
    <property type="match status" value="1"/>
</dbReference>
<name>A0ABS8G350_9ALTE</name>
<accession>A0ABS8G350</accession>
<dbReference type="InterPro" id="IPR017853">
    <property type="entry name" value="GH"/>
</dbReference>
<dbReference type="SMART" id="SM00642">
    <property type="entry name" value="Aamy"/>
    <property type="match status" value="1"/>
</dbReference>
<evidence type="ECO:0000256" key="1">
    <source>
        <dbReference type="SAM" id="MobiDB-lite"/>
    </source>
</evidence>
<dbReference type="InterPro" id="IPR013780">
    <property type="entry name" value="Glyco_hydro_b"/>
</dbReference>
<dbReference type="PROSITE" id="PS51257">
    <property type="entry name" value="PROKAR_LIPOPROTEIN"/>
    <property type="match status" value="1"/>
</dbReference>
<sequence>MMLPLRSMSCVGLLSMTLAGCQPAERSDDIQATPPQRQVPSPDWQRQIVYLAMVDRFDDGNPENNDQGMGEYDPSEESHFSGGDLQGVLNRLDYIQALGATTLWLTPVVANQWWDETHEYGGYHGYWARDFTAIDEHFGDLDLYQQLSASLHQRDMYLVQDVVVNHTGNFFSYEGGYSADDPTAYFVRHTAPFPTSAPTSAPFDLNDANDPQHRAAAIYHWTPEVNDIDSQQQEFTYQLGDLDDINTTNPVVIDAFKRIYGHWIKTVGIDAFRMDTVKYVEHDFWHHFVHDSDGILATAKATGRDDFWTVGEVKMISAPMDDSGERKIARFLGSPEKPELQSAFAFPLQESIKRVFAEGRPTGWLGYRLQQQMLHYRDPYRMANFIDNHDVPRLLSVGSTAAMRQALAFIMTIPGIPVIYMGNEQDLHDSRQAMFDGGYLAAKGGSFDPHSAMYRYVQSLTRLRLQGDVFTHGDLSVIAVNDNASGLLALRRSLQDDTRIILFNTAEHTTLAANVPSGLPPHTVLKPIWQDGAAVEAFTVDEQGLLSLQLPPRSTLVLAPDGRSEVASVSGRPVLDTKLDGQVLTQDTLLTGHYAGDIDQLSLVIDGNLDTAIQVASLSDRRWQVLLPVTDLGRHQRSIQLFAADTGSASEAVQATLAKQTPTLHLSVADPLDDDHGPTGNYRAPTDPTFSSQMDIEHIEVHSAGQILQLTVTMQSVTDMWIATNGFDHVAFSVFFDLPNQQGVSVLPGLNATMPEGRDWELGHTLYGWGNGVFTAHGATAQQPGKRLGNAPQVDVSLDKRQITMTYSSAAVGLPDWRGVGVYLTTWDKTGEGGNRPITPEGGVWDFGGAPATAPRIMDEAWLKLPE</sequence>
<dbReference type="Gene3D" id="2.60.40.1180">
    <property type="entry name" value="Golgi alpha-mannosidase II"/>
    <property type="match status" value="1"/>
</dbReference>